<evidence type="ECO:0000259" key="3">
    <source>
        <dbReference type="Pfam" id="PF00501"/>
    </source>
</evidence>
<dbReference type="GO" id="GO:0044550">
    <property type="term" value="P:secondary metabolite biosynthetic process"/>
    <property type="evidence" value="ECO:0007669"/>
    <property type="project" value="TreeGrafter"/>
</dbReference>
<proteinExistence type="predicted"/>
<feature type="compositionally biased region" description="Basic and acidic residues" evidence="2">
    <location>
        <begin position="494"/>
        <end position="515"/>
    </location>
</feature>
<keyword evidence="1" id="KW-0511">Multifunctional enzyme</keyword>
<dbReference type="InterPro" id="IPR042099">
    <property type="entry name" value="ANL_N_sf"/>
</dbReference>
<evidence type="ECO:0000313" key="5">
    <source>
        <dbReference type="Proteomes" id="UP000245771"/>
    </source>
</evidence>
<dbReference type="AlphaFoldDB" id="A0A316VMG3"/>
<sequence length="575" mass="63765">MKSEPSLPFKRLQIRSEELLSQYERPYDPDEAHLPIEWLRKNARDRPDAIAHELCDEPDDEQIRTLTFGQSDERSNIMANWLLQKHNVQHGKPIGVMRKRDEHFYIAMAAILKAGCCYLPIDKDLPNERKEFIIRDSNAALLLTDEEGAGAGLASKPSFNMDDFSIQKEIAQYDSTAPNVKVDLDDLAYILYTSGTSGNPKGCLLMHRGLYWAIKMFVEIPSKVTNPDTDKRLAMAAVAFDVHVSEMVQGWAIGTRLVSISSRMSLLADLQGTIERFGITHIGMVPSMIEATLTKSPSELPLKYITSGGEKINDKVLQKWASHPGILFGNLYGPTEATIGCTARIIRGTDEPKEDIGHAFVGSGAYIADSDLNILPKGVSGELIIEGPLVARGYLNLPEATKKNFIEWPRKGCRAYRTGDLVRMNFDGSLSIHGRIDSQIKLRGVRIESEGVSAVISNASKQSRIDAVSVICKHEAVGNADMLVTFITPSIQKEKSKDSKSANERRGKPEVRELEDGQLMDTLRKASVEGLASYMRPSHIIPLTFFPLSHNGKIDTKPLASLFAETSMPTLMKVQ</sequence>
<dbReference type="STRING" id="1280837.A0A316VMG3"/>
<evidence type="ECO:0000256" key="2">
    <source>
        <dbReference type="SAM" id="MobiDB-lite"/>
    </source>
</evidence>
<evidence type="ECO:0000256" key="1">
    <source>
        <dbReference type="ARBA" id="ARBA00023268"/>
    </source>
</evidence>
<dbReference type="CDD" id="cd05930">
    <property type="entry name" value="A_NRPS"/>
    <property type="match status" value="1"/>
</dbReference>
<dbReference type="InterPro" id="IPR000873">
    <property type="entry name" value="AMP-dep_synth/lig_dom"/>
</dbReference>
<dbReference type="InterPro" id="IPR020845">
    <property type="entry name" value="AMP-binding_CS"/>
</dbReference>
<dbReference type="GO" id="GO:0043041">
    <property type="term" value="P:amino acid activation for nonribosomal peptide biosynthetic process"/>
    <property type="evidence" value="ECO:0007669"/>
    <property type="project" value="TreeGrafter"/>
</dbReference>
<protein>
    <submittedName>
        <fullName evidence="4">Acetyl-CoA synthetase-like protein</fullName>
    </submittedName>
</protein>
<feature type="non-terminal residue" evidence="4">
    <location>
        <position position="575"/>
    </location>
</feature>
<accession>A0A316VMG3</accession>
<gene>
    <name evidence="4" type="ORF">FA14DRAFT_118250</name>
</gene>
<dbReference type="InterPro" id="IPR045851">
    <property type="entry name" value="AMP-bd_C_sf"/>
</dbReference>
<dbReference type="RefSeq" id="XP_025357057.1">
    <property type="nucleotide sequence ID" value="XM_025496280.1"/>
</dbReference>
<dbReference type="Proteomes" id="UP000245771">
    <property type="component" value="Unassembled WGS sequence"/>
</dbReference>
<dbReference type="SUPFAM" id="SSF56801">
    <property type="entry name" value="Acetyl-CoA synthetase-like"/>
    <property type="match status" value="1"/>
</dbReference>
<dbReference type="GeneID" id="37018061"/>
<organism evidence="4 5">
    <name type="scientific">Meira miltonrushii</name>
    <dbReference type="NCBI Taxonomy" id="1280837"/>
    <lineage>
        <taxon>Eukaryota</taxon>
        <taxon>Fungi</taxon>
        <taxon>Dikarya</taxon>
        <taxon>Basidiomycota</taxon>
        <taxon>Ustilaginomycotina</taxon>
        <taxon>Exobasidiomycetes</taxon>
        <taxon>Exobasidiales</taxon>
        <taxon>Brachybasidiaceae</taxon>
        <taxon>Meira</taxon>
    </lineage>
</organism>
<dbReference type="GO" id="GO:0005737">
    <property type="term" value="C:cytoplasm"/>
    <property type="evidence" value="ECO:0007669"/>
    <property type="project" value="TreeGrafter"/>
</dbReference>
<dbReference type="InParanoid" id="A0A316VMG3"/>
<dbReference type="PROSITE" id="PS00455">
    <property type="entry name" value="AMP_BINDING"/>
    <property type="match status" value="1"/>
</dbReference>
<dbReference type="NCBIfam" id="TIGR01733">
    <property type="entry name" value="AA-adenyl-dom"/>
    <property type="match status" value="1"/>
</dbReference>
<name>A0A316VMG3_9BASI</name>
<dbReference type="PANTHER" id="PTHR45527:SF1">
    <property type="entry name" value="FATTY ACID SYNTHASE"/>
    <property type="match status" value="1"/>
</dbReference>
<reference evidence="4 5" key="1">
    <citation type="journal article" date="2018" name="Mol. Biol. Evol.">
        <title>Broad Genomic Sampling Reveals a Smut Pathogenic Ancestry of the Fungal Clade Ustilaginomycotina.</title>
        <authorList>
            <person name="Kijpornyongpan T."/>
            <person name="Mondo S.J."/>
            <person name="Barry K."/>
            <person name="Sandor L."/>
            <person name="Lee J."/>
            <person name="Lipzen A."/>
            <person name="Pangilinan J."/>
            <person name="LaButti K."/>
            <person name="Hainaut M."/>
            <person name="Henrissat B."/>
            <person name="Grigoriev I.V."/>
            <person name="Spatafora J.W."/>
            <person name="Aime M.C."/>
        </authorList>
    </citation>
    <scope>NUCLEOTIDE SEQUENCE [LARGE SCALE GENOMIC DNA]</scope>
    <source>
        <strain evidence="4 5">MCA 3882</strain>
    </source>
</reference>
<feature type="domain" description="AMP-dependent synthetase/ligase" evidence="3">
    <location>
        <begin position="40"/>
        <end position="395"/>
    </location>
</feature>
<dbReference type="OrthoDB" id="416786at2759"/>
<dbReference type="Gene3D" id="3.40.50.12780">
    <property type="entry name" value="N-terminal domain of ligase-like"/>
    <property type="match status" value="1"/>
</dbReference>
<dbReference type="InterPro" id="IPR010071">
    <property type="entry name" value="AA_adenyl_dom"/>
</dbReference>
<keyword evidence="5" id="KW-1185">Reference proteome</keyword>
<dbReference type="PANTHER" id="PTHR45527">
    <property type="entry name" value="NONRIBOSOMAL PEPTIDE SYNTHETASE"/>
    <property type="match status" value="1"/>
</dbReference>
<dbReference type="EMBL" id="KZ819602">
    <property type="protein sequence ID" value="PWN36755.1"/>
    <property type="molecule type" value="Genomic_DNA"/>
</dbReference>
<evidence type="ECO:0000313" key="4">
    <source>
        <dbReference type="EMBL" id="PWN36755.1"/>
    </source>
</evidence>
<dbReference type="Gene3D" id="3.30.300.30">
    <property type="match status" value="1"/>
</dbReference>
<dbReference type="GO" id="GO:0031177">
    <property type="term" value="F:phosphopantetheine binding"/>
    <property type="evidence" value="ECO:0007669"/>
    <property type="project" value="TreeGrafter"/>
</dbReference>
<dbReference type="Pfam" id="PF00501">
    <property type="entry name" value="AMP-binding"/>
    <property type="match status" value="1"/>
</dbReference>
<feature type="region of interest" description="Disordered" evidence="2">
    <location>
        <begin position="494"/>
        <end position="517"/>
    </location>
</feature>